<sequence>MTNWLLLRGLTRDQRHWGDFPDQLAEALGARVVTIDPPGFGTQHTRPSPRSIPEIVDDIRSRFDPGDEKWSLLGISLGGMMALNWSSRYPDDFHRCVVVNTGGPAVFRLRGFNWGVLPVFAGRTLRTDLEHESAVLALTANNPILDRETLAHTWARYQSEARPLPASILAQALAAATFRLPHHIPIPLLILASKADRLAPYHMSERLAARYSAPLHLHDKAGHDLPLDDAPWVCDTIADWLPRNGPKADN</sequence>
<name>A0A7K1UWG0_9NOCA</name>
<dbReference type="Proteomes" id="UP000466794">
    <property type="component" value="Unassembled WGS sequence"/>
</dbReference>
<dbReference type="EMBL" id="WRPP01000002">
    <property type="protein sequence ID" value="MVU78611.1"/>
    <property type="molecule type" value="Genomic_DNA"/>
</dbReference>
<accession>A0A7K1UWG0</accession>
<feature type="domain" description="AB hydrolase-1" evidence="1">
    <location>
        <begin position="5"/>
        <end position="231"/>
    </location>
</feature>
<keyword evidence="3" id="KW-1185">Reference proteome</keyword>
<dbReference type="RefSeq" id="WP_157388055.1">
    <property type="nucleotide sequence ID" value="NZ_WRPP01000002.1"/>
</dbReference>
<dbReference type="AlphaFoldDB" id="A0A7K1UWG0"/>
<protein>
    <submittedName>
        <fullName evidence="2">Alpha/beta fold hydrolase</fullName>
    </submittedName>
</protein>
<dbReference type="InterPro" id="IPR000073">
    <property type="entry name" value="AB_hydrolase_1"/>
</dbReference>
<dbReference type="PANTHER" id="PTHR43798">
    <property type="entry name" value="MONOACYLGLYCEROL LIPASE"/>
    <property type="match status" value="1"/>
</dbReference>
<proteinExistence type="predicted"/>
<dbReference type="InterPro" id="IPR029058">
    <property type="entry name" value="AB_hydrolase_fold"/>
</dbReference>
<dbReference type="SUPFAM" id="SSF53474">
    <property type="entry name" value="alpha/beta-Hydrolases"/>
    <property type="match status" value="1"/>
</dbReference>
<evidence type="ECO:0000313" key="2">
    <source>
        <dbReference type="EMBL" id="MVU78611.1"/>
    </source>
</evidence>
<gene>
    <name evidence="2" type="ORF">GPX89_15315</name>
</gene>
<organism evidence="2 3">
    <name type="scientific">Nocardia terrae</name>
    <dbReference type="NCBI Taxonomy" id="2675851"/>
    <lineage>
        <taxon>Bacteria</taxon>
        <taxon>Bacillati</taxon>
        <taxon>Actinomycetota</taxon>
        <taxon>Actinomycetes</taxon>
        <taxon>Mycobacteriales</taxon>
        <taxon>Nocardiaceae</taxon>
        <taxon>Nocardia</taxon>
    </lineage>
</organism>
<comment type="caution">
    <text evidence="2">The sequence shown here is derived from an EMBL/GenBank/DDBJ whole genome shotgun (WGS) entry which is preliminary data.</text>
</comment>
<dbReference type="GO" id="GO:0016787">
    <property type="term" value="F:hydrolase activity"/>
    <property type="evidence" value="ECO:0007669"/>
    <property type="project" value="UniProtKB-KW"/>
</dbReference>
<dbReference type="InterPro" id="IPR050266">
    <property type="entry name" value="AB_hydrolase_sf"/>
</dbReference>
<evidence type="ECO:0000259" key="1">
    <source>
        <dbReference type="Pfam" id="PF12697"/>
    </source>
</evidence>
<keyword evidence="2" id="KW-0378">Hydrolase</keyword>
<reference evidence="2 3" key="1">
    <citation type="submission" date="2019-12" db="EMBL/GenBank/DDBJ databases">
        <title>Nocardia sp. nov. ET3-3 isolated from soil.</title>
        <authorList>
            <person name="Kanchanasin P."/>
            <person name="Tanasupawat S."/>
            <person name="Yuki M."/>
            <person name="Kudo T."/>
        </authorList>
    </citation>
    <scope>NUCLEOTIDE SEQUENCE [LARGE SCALE GENOMIC DNA]</scope>
    <source>
        <strain evidence="2 3">ET3-3</strain>
    </source>
</reference>
<dbReference type="Gene3D" id="3.40.50.1820">
    <property type="entry name" value="alpha/beta hydrolase"/>
    <property type="match status" value="1"/>
</dbReference>
<dbReference type="Pfam" id="PF12697">
    <property type="entry name" value="Abhydrolase_6"/>
    <property type="match status" value="1"/>
</dbReference>
<evidence type="ECO:0000313" key="3">
    <source>
        <dbReference type="Proteomes" id="UP000466794"/>
    </source>
</evidence>
<dbReference type="PRINTS" id="PR00111">
    <property type="entry name" value="ABHYDROLASE"/>
</dbReference>